<feature type="binding site" evidence="28">
    <location>
        <position position="908"/>
    </location>
    <ligand>
        <name>ATP</name>
        <dbReference type="ChEBI" id="CHEBI:30616"/>
    </ligand>
</feature>
<dbReference type="GO" id="GO:0005789">
    <property type="term" value="C:endoplasmic reticulum membrane"/>
    <property type="evidence" value="ECO:0007669"/>
    <property type="project" value="UniProtKB-SubCell"/>
</dbReference>
<dbReference type="InterPro" id="IPR001611">
    <property type="entry name" value="Leu-rich_rpt"/>
</dbReference>
<feature type="transmembrane region" description="Helical" evidence="29">
    <location>
        <begin position="821"/>
        <end position="842"/>
    </location>
</feature>
<dbReference type="PROSITE" id="PS00108">
    <property type="entry name" value="PROTEIN_KINASE_ST"/>
    <property type="match status" value="1"/>
</dbReference>
<keyword evidence="9" id="KW-0597">Phosphoprotein</keyword>
<dbReference type="Gene3D" id="1.10.510.10">
    <property type="entry name" value="Transferase(Phosphotransferase) domain 1"/>
    <property type="match status" value="1"/>
</dbReference>
<evidence type="ECO:0000256" key="27">
    <source>
        <dbReference type="ARBA" id="ARBA00072040"/>
    </source>
</evidence>
<evidence type="ECO:0000256" key="6">
    <source>
        <dbReference type="ARBA" id="ARBA00012513"/>
    </source>
</evidence>
<dbReference type="InterPro" id="IPR011009">
    <property type="entry name" value="Kinase-like_dom_sf"/>
</dbReference>
<dbReference type="Pfam" id="PF08263">
    <property type="entry name" value="LRRNT_2"/>
    <property type="match status" value="1"/>
</dbReference>
<evidence type="ECO:0000256" key="1">
    <source>
        <dbReference type="ARBA" id="ARBA00001936"/>
    </source>
</evidence>
<keyword evidence="8" id="KW-0723">Serine/threonine-protein kinase</keyword>
<dbReference type="GO" id="GO:0009791">
    <property type="term" value="P:post-embryonic development"/>
    <property type="evidence" value="ECO:0007669"/>
    <property type="project" value="UniProtKB-ARBA"/>
</dbReference>
<evidence type="ECO:0000256" key="7">
    <source>
        <dbReference type="ARBA" id="ARBA00022475"/>
    </source>
</evidence>
<dbReference type="GO" id="GO:0005886">
    <property type="term" value="C:plasma membrane"/>
    <property type="evidence" value="ECO:0007669"/>
    <property type="project" value="UniProtKB-SubCell"/>
</dbReference>
<sequence length="1302" mass="141614">MEIEEEGEEVFGEAAAAGSNILLSLSDNGPYFVLASNSLGLYTGPNPVANHGLRANLLVGLLLVLWAHQNAISTARPIHCWTDRSRARFRRGLVLTSGHRLAASPPLAPPPECAVTGSRAQPQLFSGDSEFSVCARYLFDRIPPRSFLSLTPLTKEARFLLLLLLSVFMSIFLHFMAVRGADGEDAAALLAFKAAVVGNGGGNGVLASWNGSAGPCSWEGVACGRHGRVVALSLPGHDLSGTLSPAVSNLTSLRKLDLSYNWLHGGIPASLGQLHRLRELDLSFNTFSGEVPSNLTSCTSLEYLALGSNKFAGHIPSELGNTLTRLQVLGLDNNSFVGHWPASLANLTSLGYLSLRMNSLEGTIPPEFGSNMPSFHILDVCSNNLSGALPSSLYNLSSLTDFDAGNNKLNGNIPTDIDEKFPHLRSFAVFNNQFSGEIPSSFTNLTNLTSLQLSENGFSGFVPRDLGRLNALQNLQLGVNMLEAGDIKGWEFVESLTNCSKLETLVLSDNNFTGQFPISIVNLSTTLQTLYLGGSRISGSIPSDFGNLVGLRSLYLFSTDISGVIPESIGKLENLTTLYLNNNSLSGHVPSSVGNLTNLMKLFMQGNNLEGPIPANLGKLESLNVLDLSRNHFNGSIPKEILELPSISQYLNLSYNSLSGLLPSEVGSLTSLNELVLSGNQLSGQIPSSIKNCIVLTVLLLDSNSFQGTIPVFLGDIKGLRVLNLTMNKFSGVIPDALGSIHNLQELYLAYNNLSGPIPAVLQNLTSLSMLDLSFNDLQGEVPKEAGNSELCGGISHLNLPPCSMHAVRKRSKGWLRSLKIALASIAVVLFLALVMVIIMLIRRRKPVHRKKGQSLTPVVEEQFERVSYQELSNGTKGFSQNSLIGQGSYGVVYKCTLFDEEIIVAVKVFKLEQSGSTRSFVTECEALRSVRHRCLLKIITCCSSINNQGQDFKALVFEFMPNGSLNGWLHPKSDMPIVDNTLSLTQRLDIAIDIVDALEYLHIHCQPPIVHCDLKPSNILLAEDMSARVGDFGISRILTESASKTQQNSINTIGIRGSIGYVAPEYGEGSAVSTLGDVYSLGILLLEMFTGMSPTDDMFRDSLDLHSFSEAAHPDRILEIADPTLWVHVDAEDSITRSRMQECLISVIGLGLSCSKHQPRERMPIQDAALKMHAIRDDAYLMFSGSLSVDMEEETKQISSDLKQHGKSPTDDVFRDSLDLNKFTKDALPDITLEIADSTIWLHVEPRDNIIQSRIQECLVSVFMLGISCSKQQPQERASIRDVAVEMHAIRDAYLISEAWN</sequence>
<evidence type="ECO:0000256" key="14">
    <source>
        <dbReference type="ARBA" id="ARBA00022737"/>
    </source>
</evidence>
<dbReference type="Pfam" id="PF23598">
    <property type="entry name" value="LRR_14"/>
    <property type="match status" value="2"/>
</dbReference>
<evidence type="ECO:0000256" key="26">
    <source>
        <dbReference type="ARBA" id="ARBA00056628"/>
    </source>
</evidence>
<evidence type="ECO:0000256" key="8">
    <source>
        <dbReference type="ARBA" id="ARBA00022527"/>
    </source>
</evidence>
<dbReference type="InterPro" id="IPR003591">
    <property type="entry name" value="Leu-rich_rpt_typical-subtyp"/>
</dbReference>
<dbReference type="InterPro" id="IPR008271">
    <property type="entry name" value="Ser/Thr_kinase_AS"/>
</dbReference>
<keyword evidence="18 28" id="KW-0067">ATP-binding</keyword>
<evidence type="ECO:0000256" key="16">
    <source>
        <dbReference type="ARBA" id="ARBA00022777"/>
    </source>
</evidence>
<accession>A0A0E0BX82</accession>
<dbReference type="FunFam" id="1.10.510.10:FF:000358">
    <property type="entry name" value="Putative leucine-rich repeat receptor-like serine/threonine-protein kinase"/>
    <property type="match status" value="1"/>
</dbReference>
<comment type="cofactor">
    <cofactor evidence="1">
        <name>Mn(2+)</name>
        <dbReference type="ChEBI" id="CHEBI:29035"/>
    </cofactor>
</comment>
<dbReference type="GO" id="GO:0004674">
    <property type="term" value="F:protein serine/threonine kinase activity"/>
    <property type="evidence" value="ECO:0007669"/>
    <property type="project" value="UniProtKB-KW"/>
</dbReference>
<evidence type="ECO:0000256" key="10">
    <source>
        <dbReference type="ARBA" id="ARBA00022614"/>
    </source>
</evidence>
<keyword evidence="13" id="KW-0732">Signal</keyword>
<evidence type="ECO:0000256" key="19">
    <source>
        <dbReference type="ARBA" id="ARBA00022989"/>
    </source>
</evidence>
<keyword evidence="20 29" id="KW-0472">Membrane</keyword>
<dbReference type="PROSITE" id="PS00107">
    <property type="entry name" value="PROTEIN_KINASE_ATP"/>
    <property type="match status" value="1"/>
</dbReference>
<keyword evidence="12 29" id="KW-0812">Transmembrane</keyword>
<evidence type="ECO:0000256" key="11">
    <source>
        <dbReference type="ARBA" id="ARBA00022679"/>
    </source>
</evidence>
<dbReference type="FunFam" id="3.30.200.20:FF:000432">
    <property type="entry name" value="LRR receptor-like serine/threonine-protein kinase EFR"/>
    <property type="match status" value="1"/>
</dbReference>
<evidence type="ECO:0000256" key="23">
    <source>
        <dbReference type="ARBA" id="ARBA00047899"/>
    </source>
</evidence>
<dbReference type="eggNOG" id="ENOG502QPYS">
    <property type="taxonomic scope" value="Eukaryota"/>
</dbReference>
<dbReference type="Pfam" id="PF00560">
    <property type="entry name" value="LRR_1"/>
    <property type="match status" value="3"/>
</dbReference>
<keyword evidence="10" id="KW-0433">Leucine-rich repeat</keyword>
<dbReference type="PANTHER" id="PTHR48056">
    <property type="entry name" value="LRR RECEPTOR-LIKE SERINE/THREONINE-PROTEIN KINASE-RELATED"/>
    <property type="match status" value="1"/>
</dbReference>
<comment type="catalytic activity">
    <reaction evidence="24">
        <text>L-seryl-[protein] + ATP = O-phospho-L-seryl-[protein] + ADP + H(+)</text>
        <dbReference type="Rhea" id="RHEA:17989"/>
        <dbReference type="Rhea" id="RHEA-COMP:9863"/>
        <dbReference type="Rhea" id="RHEA-COMP:11604"/>
        <dbReference type="ChEBI" id="CHEBI:15378"/>
        <dbReference type="ChEBI" id="CHEBI:29999"/>
        <dbReference type="ChEBI" id="CHEBI:30616"/>
        <dbReference type="ChEBI" id="CHEBI:83421"/>
        <dbReference type="ChEBI" id="CHEBI:456216"/>
        <dbReference type="EC" id="2.7.11.1"/>
    </reaction>
</comment>
<dbReference type="InterPro" id="IPR055414">
    <property type="entry name" value="LRR_R13L4/SHOC2-like"/>
</dbReference>
<evidence type="ECO:0000256" key="4">
    <source>
        <dbReference type="ARBA" id="ARBA00004389"/>
    </source>
</evidence>
<comment type="function">
    <text evidence="25">Receptor kinase that detects X.oryzae pv. oryzae protein Ax21 to promote innate immunity. Following X.oryzae pv. oryzae protein Ax21 detection, undergoes cleavage, releasing the processed protein kinase Xa21 chain.</text>
</comment>
<comment type="similarity">
    <text evidence="5">Belongs to the protein kinase superfamily. Ser/Thr protein kinase family.</text>
</comment>
<dbReference type="InterPro" id="IPR050647">
    <property type="entry name" value="Plant_LRR-RLKs"/>
</dbReference>
<comment type="function">
    <text evidence="26">The processed protein kinase Xa21 chain released by protein cleavage after X.oryzae pv. oryzae protein Ax21 detection translocates into the nucleus where it can bind and regulate WRKY62, a transcription factor. Confers resistance to the bacterial pathogen X.oryzae pv. oryzae (Xoo).</text>
</comment>
<evidence type="ECO:0000256" key="12">
    <source>
        <dbReference type="ARBA" id="ARBA00022692"/>
    </source>
</evidence>
<feature type="domain" description="Protein kinase" evidence="30">
    <location>
        <begin position="879"/>
        <end position="1177"/>
    </location>
</feature>
<evidence type="ECO:0000256" key="5">
    <source>
        <dbReference type="ARBA" id="ARBA00008684"/>
    </source>
</evidence>
<evidence type="ECO:0000313" key="32">
    <source>
        <dbReference type="Proteomes" id="UP000008021"/>
    </source>
</evidence>
<dbReference type="SMART" id="SM00369">
    <property type="entry name" value="LRR_TYP"/>
    <property type="match status" value="11"/>
</dbReference>
<dbReference type="Gene3D" id="3.30.200.20">
    <property type="entry name" value="Phosphorylase Kinase, domain 1"/>
    <property type="match status" value="1"/>
</dbReference>
<evidence type="ECO:0000256" key="29">
    <source>
        <dbReference type="SAM" id="Phobius"/>
    </source>
</evidence>
<organism evidence="31">
    <name type="scientific">Oryza meridionalis</name>
    <dbReference type="NCBI Taxonomy" id="40149"/>
    <lineage>
        <taxon>Eukaryota</taxon>
        <taxon>Viridiplantae</taxon>
        <taxon>Streptophyta</taxon>
        <taxon>Embryophyta</taxon>
        <taxon>Tracheophyta</taxon>
        <taxon>Spermatophyta</taxon>
        <taxon>Magnoliopsida</taxon>
        <taxon>Liliopsida</taxon>
        <taxon>Poales</taxon>
        <taxon>Poaceae</taxon>
        <taxon>BOP clade</taxon>
        <taxon>Oryzoideae</taxon>
        <taxon>Oryzeae</taxon>
        <taxon>Oryzinae</taxon>
        <taxon>Oryza</taxon>
    </lineage>
</organism>
<dbReference type="InterPro" id="IPR013210">
    <property type="entry name" value="LRR_N_plant-typ"/>
</dbReference>
<evidence type="ECO:0000256" key="15">
    <source>
        <dbReference type="ARBA" id="ARBA00022741"/>
    </source>
</evidence>
<keyword evidence="16" id="KW-0418">Kinase</keyword>
<keyword evidence="32" id="KW-1185">Reference proteome</keyword>
<dbReference type="PANTHER" id="PTHR48056:SF86">
    <property type="entry name" value="PROTEIN KINASE DOMAIN-CONTAINING PROTEIN"/>
    <property type="match status" value="1"/>
</dbReference>
<evidence type="ECO:0000256" key="2">
    <source>
        <dbReference type="ARBA" id="ARBA00001946"/>
    </source>
</evidence>
<dbReference type="FunFam" id="3.80.10.10:FF:001158">
    <property type="entry name" value="Leucine-rich repeat protein kinase family protein"/>
    <property type="match status" value="1"/>
</dbReference>
<keyword evidence="21" id="KW-0675">Receptor</keyword>
<dbReference type="GO" id="GO:0033612">
    <property type="term" value="F:receptor serine/threonine kinase binding"/>
    <property type="evidence" value="ECO:0007669"/>
    <property type="project" value="TreeGrafter"/>
</dbReference>
<keyword evidence="17" id="KW-0256">Endoplasmic reticulum</keyword>
<feature type="transmembrane region" description="Helical" evidence="29">
    <location>
        <begin position="159"/>
        <end position="177"/>
    </location>
</feature>
<evidence type="ECO:0000259" key="30">
    <source>
        <dbReference type="PROSITE" id="PS50011"/>
    </source>
</evidence>
<evidence type="ECO:0000256" key="20">
    <source>
        <dbReference type="ARBA" id="ARBA00023136"/>
    </source>
</evidence>
<comment type="catalytic activity">
    <reaction evidence="23">
        <text>L-threonyl-[protein] + ATP = O-phospho-L-threonyl-[protein] + ADP + H(+)</text>
        <dbReference type="Rhea" id="RHEA:46608"/>
        <dbReference type="Rhea" id="RHEA-COMP:11060"/>
        <dbReference type="Rhea" id="RHEA-COMP:11605"/>
        <dbReference type="ChEBI" id="CHEBI:15378"/>
        <dbReference type="ChEBI" id="CHEBI:30013"/>
        <dbReference type="ChEBI" id="CHEBI:30616"/>
        <dbReference type="ChEBI" id="CHEBI:61977"/>
        <dbReference type="ChEBI" id="CHEBI:456216"/>
        <dbReference type="EC" id="2.7.11.1"/>
    </reaction>
</comment>
<keyword evidence="7" id="KW-1003">Cell membrane</keyword>
<evidence type="ECO:0000313" key="31">
    <source>
        <dbReference type="EnsemblPlants" id="OMERI01G03220.1"/>
    </source>
</evidence>
<reference evidence="31" key="2">
    <citation type="submission" date="2018-05" db="EMBL/GenBank/DDBJ databases">
        <title>OmerRS3 (Oryza meridionalis Reference Sequence Version 3).</title>
        <authorList>
            <person name="Zhang J."/>
            <person name="Kudrna D."/>
            <person name="Lee S."/>
            <person name="Talag J."/>
            <person name="Welchert J."/>
            <person name="Wing R.A."/>
        </authorList>
    </citation>
    <scope>NUCLEOTIDE SEQUENCE [LARGE SCALE GENOMIC DNA]</scope>
    <source>
        <strain evidence="31">cv. OR44</strain>
    </source>
</reference>
<evidence type="ECO:0000256" key="18">
    <source>
        <dbReference type="ARBA" id="ARBA00022840"/>
    </source>
</evidence>
<dbReference type="Pfam" id="PF00069">
    <property type="entry name" value="Pkinase"/>
    <property type="match status" value="1"/>
</dbReference>
<dbReference type="SUPFAM" id="SSF52058">
    <property type="entry name" value="L domain-like"/>
    <property type="match status" value="1"/>
</dbReference>
<keyword evidence="22" id="KW-0325">Glycoprotein</keyword>
<protein>
    <recommendedName>
        <fullName evidence="27">Receptor kinase-like protein Xa21</fullName>
        <ecNumber evidence="6">2.7.11.1</ecNumber>
    </recommendedName>
</protein>
<comment type="subcellular location">
    <subcellularLocation>
        <location evidence="3">Cell membrane</location>
        <topology evidence="3">Single-pass membrane protein</topology>
    </subcellularLocation>
    <subcellularLocation>
        <location evidence="4">Endoplasmic reticulum membrane</location>
        <topology evidence="4">Single-pass membrane protein</topology>
    </subcellularLocation>
</comment>
<keyword evidence="19 29" id="KW-1133">Transmembrane helix</keyword>
<evidence type="ECO:0000256" key="17">
    <source>
        <dbReference type="ARBA" id="ARBA00022824"/>
    </source>
</evidence>
<keyword evidence="14" id="KW-0677">Repeat</keyword>
<evidence type="ECO:0000256" key="28">
    <source>
        <dbReference type="PROSITE-ProRule" id="PRU10141"/>
    </source>
</evidence>
<evidence type="ECO:0000256" key="22">
    <source>
        <dbReference type="ARBA" id="ARBA00023180"/>
    </source>
</evidence>
<evidence type="ECO:0000256" key="13">
    <source>
        <dbReference type="ARBA" id="ARBA00022729"/>
    </source>
</evidence>
<name>A0A0E0BX82_9ORYZ</name>
<reference evidence="31" key="1">
    <citation type="submission" date="2015-04" db="UniProtKB">
        <authorList>
            <consortium name="EnsemblPlants"/>
        </authorList>
    </citation>
    <scope>IDENTIFICATION</scope>
</reference>
<comment type="cofactor">
    <cofactor evidence="2">
        <name>Mg(2+)</name>
        <dbReference type="ChEBI" id="CHEBI:18420"/>
    </cofactor>
</comment>
<dbReference type="InterPro" id="IPR032675">
    <property type="entry name" value="LRR_dom_sf"/>
</dbReference>
<dbReference type="InterPro" id="IPR000719">
    <property type="entry name" value="Prot_kinase_dom"/>
</dbReference>
<evidence type="ECO:0000256" key="3">
    <source>
        <dbReference type="ARBA" id="ARBA00004162"/>
    </source>
</evidence>
<evidence type="ECO:0000256" key="21">
    <source>
        <dbReference type="ARBA" id="ARBA00023170"/>
    </source>
</evidence>
<dbReference type="SMART" id="SM00220">
    <property type="entry name" value="S_TKc"/>
    <property type="match status" value="1"/>
</dbReference>
<proteinExistence type="inferred from homology"/>
<dbReference type="FunFam" id="3.80.10.10:FF:000233">
    <property type="entry name" value="Leucine-rich repeat receptor-like protein kinase TDR"/>
    <property type="match status" value="1"/>
</dbReference>
<dbReference type="InterPro" id="IPR017441">
    <property type="entry name" value="Protein_kinase_ATP_BS"/>
</dbReference>
<dbReference type="EC" id="2.7.11.1" evidence="6"/>
<keyword evidence="15 28" id="KW-0547">Nucleotide-binding</keyword>
<evidence type="ECO:0000256" key="25">
    <source>
        <dbReference type="ARBA" id="ARBA00054320"/>
    </source>
</evidence>
<evidence type="ECO:0000256" key="24">
    <source>
        <dbReference type="ARBA" id="ARBA00048679"/>
    </source>
</evidence>
<evidence type="ECO:0000256" key="9">
    <source>
        <dbReference type="ARBA" id="ARBA00022553"/>
    </source>
</evidence>
<keyword evidence="11" id="KW-0808">Transferase</keyword>
<dbReference type="GO" id="GO:0005524">
    <property type="term" value="F:ATP binding"/>
    <property type="evidence" value="ECO:0007669"/>
    <property type="project" value="UniProtKB-UniRule"/>
</dbReference>
<dbReference type="FunFam" id="3.80.10.10:FF:000275">
    <property type="entry name" value="Leucine-rich repeat receptor-like protein kinase"/>
    <property type="match status" value="1"/>
</dbReference>
<dbReference type="PROSITE" id="PS50011">
    <property type="entry name" value="PROTEIN_KINASE_DOM"/>
    <property type="match status" value="1"/>
</dbReference>
<dbReference type="Proteomes" id="UP000008021">
    <property type="component" value="Chromosome 1"/>
</dbReference>
<dbReference type="Pfam" id="PF13855">
    <property type="entry name" value="LRR_8"/>
    <property type="match status" value="1"/>
</dbReference>
<dbReference type="Gramene" id="OMERI01G03220.1">
    <property type="protein sequence ID" value="OMERI01G03220.1"/>
    <property type="gene ID" value="OMERI01G03220"/>
</dbReference>
<dbReference type="EnsemblPlants" id="OMERI01G03220.1">
    <property type="protein sequence ID" value="OMERI01G03220.1"/>
    <property type="gene ID" value="OMERI01G03220"/>
</dbReference>
<dbReference type="SUPFAM" id="SSF56112">
    <property type="entry name" value="Protein kinase-like (PK-like)"/>
    <property type="match status" value="1"/>
</dbReference>
<dbReference type="SUPFAM" id="SSF52047">
    <property type="entry name" value="RNI-like"/>
    <property type="match status" value="1"/>
</dbReference>
<dbReference type="Gene3D" id="3.80.10.10">
    <property type="entry name" value="Ribonuclease Inhibitor"/>
    <property type="match status" value="3"/>
</dbReference>